<comment type="subcellular location">
    <subcellularLocation>
        <location evidence="1">Membrane</location>
        <topology evidence="1">Multi-pass membrane protein</topology>
    </subcellularLocation>
</comment>
<protein>
    <submittedName>
        <fullName evidence="6">DoxX-like protein</fullName>
    </submittedName>
</protein>
<gene>
    <name evidence="6" type="ORF">LX16_0742</name>
</gene>
<evidence type="ECO:0000256" key="3">
    <source>
        <dbReference type="ARBA" id="ARBA00022989"/>
    </source>
</evidence>
<keyword evidence="4 5" id="KW-0472">Membrane</keyword>
<reference evidence="6 7" key="1">
    <citation type="journal article" date="2013" name="Stand. Genomic Sci.">
        <title>Genomic Encyclopedia of Type Strains, Phase I: The one thousand microbial genomes (KMG-I) project.</title>
        <authorList>
            <person name="Kyrpides N.C."/>
            <person name="Woyke T."/>
            <person name="Eisen J.A."/>
            <person name="Garrity G."/>
            <person name="Lilburn T.G."/>
            <person name="Beck B.J."/>
            <person name="Whitman W.B."/>
            <person name="Hugenholtz P."/>
            <person name="Klenk H.P."/>
        </authorList>
    </citation>
    <scope>NUCLEOTIDE SEQUENCE [LARGE SCALE GENOMIC DNA]</scope>
    <source>
        <strain evidence="6 7">DSM 45044</strain>
    </source>
</reference>
<evidence type="ECO:0000313" key="7">
    <source>
        <dbReference type="Proteomes" id="UP000321617"/>
    </source>
</evidence>
<evidence type="ECO:0000256" key="4">
    <source>
        <dbReference type="ARBA" id="ARBA00023136"/>
    </source>
</evidence>
<keyword evidence="3 5" id="KW-1133">Transmembrane helix</keyword>
<dbReference type="OrthoDB" id="3790625at2"/>
<dbReference type="Pfam" id="PF13564">
    <property type="entry name" value="DoxX_2"/>
    <property type="match status" value="1"/>
</dbReference>
<evidence type="ECO:0000256" key="5">
    <source>
        <dbReference type="SAM" id="Phobius"/>
    </source>
</evidence>
<dbReference type="AlphaFoldDB" id="A0A562VB05"/>
<keyword evidence="7" id="KW-1185">Reference proteome</keyword>
<evidence type="ECO:0000256" key="2">
    <source>
        <dbReference type="ARBA" id="ARBA00022692"/>
    </source>
</evidence>
<dbReference type="EMBL" id="VLLL01000005">
    <property type="protein sequence ID" value="TWJ15044.1"/>
    <property type="molecule type" value="Genomic_DNA"/>
</dbReference>
<dbReference type="InterPro" id="IPR032808">
    <property type="entry name" value="DoxX"/>
</dbReference>
<comment type="caution">
    <text evidence="6">The sequence shown here is derived from an EMBL/GenBank/DDBJ whole genome shotgun (WGS) entry which is preliminary data.</text>
</comment>
<dbReference type="Proteomes" id="UP000321617">
    <property type="component" value="Unassembled WGS sequence"/>
</dbReference>
<feature type="transmembrane region" description="Helical" evidence="5">
    <location>
        <begin position="101"/>
        <end position="119"/>
    </location>
</feature>
<evidence type="ECO:0000313" key="6">
    <source>
        <dbReference type="EMBL" id="TWJ15044.1"/>
    </source>
</evidence>
<proteinExistence type="predicted"/>
<organism evidence="6 7">
    <name type="scientific">Stackebrandtia albiflava</name>
    <dbReference type="NCBI Taxonomy" id="406432"/>
    <lineage>
        <taxon>Bacteria</taxon>
        <taxon>Bacillati</taxon>
        <taxon>Actinomycetota</taxon>
        <taxon>Actinomycetes</taxon>
        <taxon>Glycomycetales</taxon>
        <taxon>Glycomycetaceae</taxon>
        <taxon>Stackebrandtia</taxon>
    </lineage>
</organism>
<evidence type="ECO:0000256" key="1">
    <source>
        <dbReference type="ARBA" id="ARBA00004141"/>
    </source>
</evidence>
<name>A0A562VB05_9ACTN</name>
<dbReference type="RefSeq" id="WP_147133081.1">
    <property type="nucleotide sequence ID" value="NZ_BAABIJ010000001.1"/>
</dbReference>
<dbReference type="GO" id="GO:0016020">
    <property type="term" value="C:membrane"/>
    <property type="evidence" value="ECO:0007669"/>
    <property type="project" value="UniProtKB-SubCell"/>
</dbReference>
<accession>A0A562VB05</accession>
<sequence length="123" mass="12448">MDIVIWSVTAVLALGFLASGTVKLVSSPQRLVAAGYRWAADFPPASIKCIGLAETAGAVGLVLPAVIDIRHLGAVAAAGLAVLMAGAVVTHLRRGERAQAAVPAVLAVLTAVVAALRFGPFPQ</sequence>
<keyword evidence="2 5" id="KW-0812">Transmembrane</keyword>
<feature type="transmembrane region" description="Helical" evidence="5">
    <location>
        <begin position="69"/>
        <end position="89"/>
    </location>
</feature>